<feature type="transmembrane region" description="Helical" evidence="1">
    <location>
        <begin position="181"/>
        <end position="205"/>
    </location>
</feature>
<feature type="transmembrane region" description="Helical" evidence="1">
    <location>
        <begin position="63"/>
        <end position="91"/>
    </location>
</feature>
<feature type="transmembrane region" description="Helical" evidence="1">
    <location>
        <begin position="157"/>
        <end position="175"/>
    </location>
</feature>
<dbReference type="AlphaFoldDB" id="A0A1H9ACN3"/>
<evidence type="ECO:0000256" key="1">
    <source>
        <dbReference type="SAM" id="Phobius"/>
    </source>
</evidence>
<keyword evidence="1" id="KW-0472">Membrane</keyword>
<proteinExistence type="predicted"/>
<name>A0A1H9ACN3_9BACT</name>
<dbReference type="InParanoid" id="A0A1H9ACN3"/>
<reference evidence="3" key="1">
    <citation type="submission" date="2016-10" db="EMBL/GenBank/DDBJ databases">
        <authorList>
            <person name="Varghese N."/>
            <person name="Submissions S."/>
        </authorList>
    </citation>
    <scope>NUCLEOTIDE SEQUENCE [LARGE SCALE GENOMIC DNA]</scope>
    <source>
        <strain evidence="3">DSM 24740</strain>
    </source>
</reference>
<feature type="transmembrane region" description="Helical" evidence="1">
    <location>
        <begin position="217"/>
        <end position="235"/>
    </location>
</feature>
<dbReference type="Proteomes" id="UP000199021">
    <property type="component" value="Unassembled WGS sequence"/>
</dbReference>
<accession>A0A1H9ACN3</accession>
<feature type="transmembrane region" description="Helical" evidence="1">
    <location>
        <begin position="103"/>
        <end position="120"/>
    </location>
</feature>
<dbReference type="EMBL" id="FOFB01000002">
    <property type="protein sequence ID" value="SEP74385.1"/>
    <property type="molecule type" value="Genomic_DNA"/>
</dbReference>
<sequence length="236" mass="26116">MKYLRPMEDIPQSAEATAAPRPWWALALSGLFHPLLIPTYMYVLLMVINPFLFGSNDLGDQRAIITLVMLVLYTFVIPLISVLLMVLLNMVGSVMMEDRMERIGPLLLVMVLYFWVYYNLSQSNDVPTIFSSFLLGVVMSLAIAFVINVLDKVSLHTIGMGGLAGMSMICMLFFGSQGIGMGGITLSLGLLVILIVLIAGLVGSARLALGAHNNTQIYMGYFVGFFCQWMALLFYF</sequence>
<dbReference type="STRING" id="478744.SAMN05444359_10247"/>
<protein>
    <submittedName>
        <fullName evidence="2">Uncharacterized protein</fullName>
    </submittedName>
</protein>
<keyword evidence="1" id="KW-1133">Transmembrane helix</keyword>
<evidence type="ECO:0000313" key="3">
    <source>
        <dbReference type="Proteomes" id="UP000199021"/>
    </source>
</evidence>
<evidence type="ECO:0000313" key="2">
    <source>
        <dbReference type="EMBL" id="SEP74385.1"/>
    </source>
</evidence>
<gene>
    <name evidence="2" type="ORF">SAMN05444359_10247</name>
</gene>
<feature type="transmembrane region" description="Helical" evidence="1">
    <location>
        <begin position="126"/>
        <end position="150"/>
    </location>
</feature>
<feature type="transmembrane region" description="Helical" evidence="1">
    <location>
        <begin position="21"/>
        <end position="43"/>
    </location>
</feature>
<keyword evidence="3" id="KW-1185">Reference proteome</keyword>
<organism evidence="2 3">
    <name type="scientific">Neolewinella agarilytica</name>
    <dbReference type="NCBI Taxonomy" id="478744"/>
    <lineage>
        <taxon>Bacteria</taxon>
        <taxon>Pseudomonadati</taxon>
        <taxon>Bacteroidota</taxon>
        <taxon>Saprospiria</taxon>
        <taxon>Saprospirales</taxon>
        <taxon>Lewinellaceae</taxon>
        <taxon>Neolewinella</taxon>
    </lineage>
</organism>
<keyword evidence="1" id="KW-0812">Transmembrane</keyword>